<sequence length="28" mass="3330">MINSFQVFNCPIICRSFDIRLLKSHAIY</sequence>
<organism evidence="1">
    <name type="scientific">Rhizophora mucronata</name>
    <name type="common">Asiatic mangrove</name>
    <dbReference type="NCBI Taxonomy" id="61149"/>
    <lineage>
        <taxon>Eukaryota</taxon>
        <taxon>Viridiplantae</taxon>
        <taxon>Streptophyta</taxon>
        <taxon>Embryophyta</taxon>
        <taxon>Tracheophyta</taxon>
        <taxon>Spermatophyta</taxon>
        <taxon>Magnoliopsida</taxon>
        <taxon>eudicotyledons</taxon>
        <taxon>Gunneridae</taxon>
        <taxon>Pentapetalae</taxon>
        <taxon>rosids</taxon>
        <taxon>fabids</taxon>
        <taxon>Malpighiales</taxon>
        <taxon>Rhizophoraceae</taxon>
        <taxon>Rhizophora</taxon>
    </lineage>
</organism>
<dbReference type="AlphaFoldDB" id="A0A2P2K8D4"/>
<dbReference type="EMBL" id="GGEC01021515">
    <property type="protein sequence ID" value="MBX01999.1"/>
    <property type="molecule type" value="Transcribed_RNA"/>
</dbReference>
<reference evidence="1" key="1">
    <citation type="submission" date="2018-02" db="EMBL/GenBank/DDBJ databases">
        <title>Rhizophora mucronata_Transcriptome.</title>
        <authorList>
            <person name="Meera S.P."/>
            <person name="Sreeshan A."/>
            <person name="Augustine A."/>
        </authorList>
    </citation>
    <scope>NUCLEOTIDE SEQUENCE</scope>
    <source>
        <tissue evidence="1">Leaf</tissue>
    </source>
</reference>
<accession>A0A2P2K8D4</accession>
<evidence type="ECO:0000313" key="1">
    <source>
        <dbReference type="EMBL" id="MBX01999.1"/>
    </source>
</evidence>
<proteinExistence type="predicted"/>
<name>A0A2P2K8D4_RHIMU</name>
<protein>
    <submittedName>
        <fullName evidence="1">Uncharacterized protein</fullName>
    </submittedName>
</protein>